<dbReference type="InterPro" id="IPR010488">
    <property type="entry name" value="Zeta_toxin_domain"/>
</dbReference>
<name>A0A381UZ93_9ZZZZ</name>
<dbReference type="AlphaFoldDB" id="A0A381UZ93"/>
<accession>A0A381UZ93</accession>
<evidence type="ECO:0000259" key="3">
    <source>
        <dbReference type="Pfam" id="PF06414"/>
    </source>
</evidence>
<evidence type="ECO:0000256" key="2">
    <source>
        <dbReference type="ARBA" id="ARBA00022840"/>
    </source>
</evidence>
<proteinExistence type="predicted"/>
<dbReference type="InterPro" id="IPR027417">
    <property type="entry name" value="P-loop_NTPase"/>
</dbReference>
<dbReference type="Gene3D" id="3.40.50.300">
    <property type="entry name" value="P-loop containing nucleotide triphosphate hydrolases"/>
    <property type="match status" value="1"/>
</dbReference>
<dbReference type="GO" id="GO:0016301">
    <property type="term" value="F:kinase activity"/>
    <property type="evidence" value="ECO:0007669"/>
    <property type="project" value="InterPro"/>
</dbReference>
<keyword evidence="2" id="KW-0067">ATP-binding</keyword>
<organism evidence="4">
    <name type="scientific">marine metagenome</name>
    <dbReference type="NCBI Taxonomy" id="408172"/>
    <lineage>
        <taxon>unclassified sequences</taxon>
        <taxon>metagenomes</taxon>
        <taxon>ecological metagenomes</taxon>
    </lineage>
</organism>
<gene>
    <name evidence="4" type="ORF">METZ01_LOCUS85915</name>
</gene>
<dbReference type="SUPFAM" id="SSF52540">
    <property type="entry name" value="P-loop containing nucleoside triphosphate hydrolases"/>
    <property type="match status" value="1"/>
</dbReference>
<reference evidence="4" key="1">
    <citation type="submission" date="2018-05" db="EMBL/GenBank/DDBJ databases">
        <authorList>
            <person name="Lanie J.A."/>
            <person name="Ng W.-L."/>
            <person name="Kazmierczak K.M."/>
            <person name="Andrzejewski T.M."/>
            <person name="Davidsen T.M."/>
            <person name="Wayne K.J."/>
            <person name="Tettelin H."/>
            <person name="Glass J.I."/>
            <person name="Rusch D."/>
            <person name="Podicherti R."/>
            <person name="Tsui H.-C.T."/>
            <person name="Winkler M.E."/>
        </authorList>
    </citation>
    <scope>NUCLEOTIDE SEQUENCE</scope>
</reference>
<protein>
    <recommendedName>
        <fullName evidence="3">Zeta toxin domain-containing protein</fullName>
    </recommendedName>
</protein>
<evidence type="ECO:0000256" key="1">
    <source>
        <dbReference type="ARBA" id="ARBA00022741"/>
    </source>
</evidence>
<feature type="domain" description="Zeta toxin" evidence="3">
    <location>
        <begin position="4"/>
        <end position="60"/>
    </location>
</feature>
<sequence>MQNRQEVWIISGVPAAGKTNTSKALARSFDRAAVISRDELQAQIISTGNGHAASGYTEQDKTGSIAYFL</sequence>
<evidence type="ECO:0000313" key="4">
    <source>
        <dbReference type="EMBL" id="SVA33061.1"/>
    </source>
</evidence>
<dbReference type="EMBL" id="UINC01007392">
    <property type="protein sequence ID" value="SVA33061.1"/>
    <property type="molecule type" value="Genomic_DNA"/>
</dbReference>
<dbReference type="GO" id="GO:0005524">
    <property type="term" value="F:ATP binding"/>
    <property type="evidence" value="ECO:0007669"/>
    <property type="project" value="UniProtKB-KW"/>
</dbReference>
<keyword evidence="1" id="KW-0547">Nucleotide-binding</keyword>
<dbReference type="Pfam" id="PF06414">
    <property type="entry name" value="Zeta_toxin"/>
    <property type="match status" value="1"/>
</dbReference>